<dbReference type="Proteomes" id="UP000027730">
    <property type="component" value="Unassembled WGS sequence"/>
</dbReference>
<dbReference type="GeneID" id="25413389"/>
<name>A0A074XKS8_9PEZI</name>
<reference evidence="2 3" key="1">
    <citation type="journal article" date="2014" name="BMC Genomics">
        <title>Genome sequencing of four Aureobasidium pullulans varieties: biotechnological potential, stress tolerance, and description of new species.</title>
        <authorList>
            <person name="Gostin Ar C."/>
            <person name="Ohm R.A."/>
            <person name="Kogej T."/>
            <person name="Sonjak S."/>
            <person name="Turk M."/>
            <person name="Zajc J."/>
            <person name="Zalar P."/>
            <person name="Grube M."/>
            <person name="Sun H."/>
            <person name="Han J."/>
            <person name="Sharma A."/>
            <person name="Chiniquy J."/>
            <person name="Ngan C.Y."/>
            <person name="Lipzen A."/>
            <person name="Barry K."/>
            <person name="Grigoriev I.V."/>
            <person name="Gunde-Cimerman N."/>
        </authorList>
    </citation>
    <scope>NUCLEOTIDE SEQUENCE [LARGE SCALE GENOMIC DNA]</scope>
    <source>
        <strain evidence="2 3">CBS 147.97</strain>
    </source>
</reference>
<protein>
    <submittedName>
        <fullName evidence="2">Uncharacterized protein</fullName>
    </submittedName>
</protein>
<dbReference type="HOGENOM" id="CLU_921276_0_0_1"/>
<dbReference type="AlphaFoldDB" id="A0A074XKS8"/>
<dbReference type="OrthoDB" id="3832528at2759"/>
<evidence type="ECO:0000313" key="2">
    <source>
        <dbReference type="EMBL" id="KEQ75161.1"/>
    </source>
</evidence>
<feature type="compositionally biased region" description="Basic and acidic residues" evidence="1">
    <location>
        <begin position="273"/>
        <end position="283"/>
    </location>
</feature>
<keyword evidence="3" id="KW-1185">Reference proteome</keyword>
<organism evidence="2 3">
    <name type="scientific">Aureobasidium namibiae CBS 147.97</name>
    <dbReference type="NCBI Taxonomy" id="1043004"/>
    <lineage>
        <taxon>Eukaryota</taxon>
        <taxon>Fungi</taxon>
        <taxon>Dikarya</taxon>
        <taxon>Ascomycota</taxon>
        <taxon>Pezizomycotina</taxon>
        <taxon>Dothideomycetes</taxon>
        <taxon>Dothideomycetidae</taxon>
        <taxon>Dothideales</taxon>
        <taxon>Saccotheciaceae</taxon>
        <taxon>Aureobasidium</taxon>
    </lineage>
</organism>
<feature type="compositionally biased region" description="Basic and acidic residues" evidence="1">
    <location>
        <begin position="238"/>
        <end position="250"/>
    </location>
</feature>
<feature type="region of interest" description="Disordered" evidence="1">
    <location>
        <begin position="224"/>
        <end position="302"/>
    </location>
</feature>
<gene>
    <name evidence="2" type="ORF">M436DRAFT_62561</name>
</gene>
<sequence>MPAATDPSGAVGFITRVMLFDLMVLARDTSFPDAQIQAICDTVTQENLGDSVELLRRLHASQDTSLVLATTPSPVQSAANSQTKFQSHPFHDSSAGPGAALSSATFYRLCKEDRNKLKYLSKFCPFTLAFRKCPQSDRCQLVHICWERQCKRGRTCMYSHEVSPTCDSIFNGTRCSKTRRLVDDNRKKACPRNHDYNVRLFMGAMRVPHELGFYGIRHIHTPINTTPPAEPDLTSDWMKSDVEDSTSEHDEPGDETMADAEAEEHDEVMPAAEVEKLNIDPSDRPQTPDGDNRSATDLILFT</sequence>
<dbReference type="RefSeq" id="XP_013429200.1">
    <property type="nucleotide sequence ID" value="XM_013573746.1"/>
</dbReference>
<proteinExistence type="predicted"/>
<evidence type="ECO:0000313" key="3">
    <source>
        <dbReference type="Proteomes" id="UP000027730"/>
    </source>
</evidence>
<evidence type="ECO:0000256" key="1">
    <source>
        <dbReference type="SAM" id="MobiDB-lite"/>
    </source>
</evidence>
<accession>A0A074XKS8</accession>
<dbReference type="EMBL" id="KL584706">
    <property type="protein sequence ID" value="KEQ75161.1"/>
    <property type="molecule type" value="Genomic_DNA"/>
</dbReference>
<feature type="compositionally biased region" description="Acidic residues" evidence="1">
    <location>
        <begin position="251"/>
        <end position="266"/>
    </location>
</feature>